<dbReference type="AlphaFoldDB" id="A0A174J227"/>
<reference evidence="1 2" key="1">
    <citation type="submission" date="2015-09" db="EMBL/GenBank/DDBJ databases">
        <authorList>
            <consortium name="Pathogen Informatics"/>
        </authorList>
    </citation>
    <scope>NUCLEOTIDE SEQUENCE [LARGE SCALE GENOMIC DNA]</scope>
    <source>
        <strain evidence="1 2">2789STDY5834842</strain>
    </source>
</reference>
<dbReference type="Gene3D" id="1.25.40.10">
    <property type="entry name" value="Tetratricopeptide repeat domain"/>
    <property type="match status" value="2"/>
</dbReference>
<dbReference type="Pfam" id="PF14136">
    <property type="entry name" value="DUF4303"/>
    <property type="match status" value="1"/>
</dbReference>
<sequence length="594" mass="66786">MKGKYSKPIKTAVELIWSSFDRDEIRRGYAMLMQAAQQGDADALAFIARCFMGEEYVWPQAGFKADDENASKLMQKSAMMGSATGVLCAARSANLTPSVERVMPFASFKEAFEEILGQAERGDAFCCYMVGNVYYWGDYLRVEPDYAKQFKDENGYNAWAYPIAKEWYERSFDSGLCAGWGNYCNIRESGLCDIAQDVFEKYYLKLADISPVICNNYGYYLRTEKGDSYGGLLRYVEAARRGDPQAAYNAGHIYEAGEEVDENIDLAYQLYEMAAKCGHPAGQFEVGYYLFEGFGDVEQDYAKAVEWFEKAYQNPKCSKTTRTQTAAYLGLCYQEGLGTVQDDDVAFEYLHEAGEDIDNLWESITVKVLTALGVAYAFGRGTEADIELGYQYFEDAVKLGSEEAKEYIGYINSPDFEARERKKEEPATPVAPFWQEVTEKIRDAVTTDLCEILGRIDDEHIYTAALVTDRYCCSLFLAVNTLEYLQSEDEEPDDESKWHPDEWGYSDGHGSELVKLSKSLWENHATLPGEAFFFSAMISAMAQVKGSGIFGEGTEEITFFISISDDEDAENLEDASAMTLNSPELAAAFLNRNK</sequence>
<dbReference type="SMART" id="SM00671">
    <property type="entry name" value="SEL1"/>
    <property type="match status" value="5"/>
</dbReference>
<dbReference type="PANTHER" id="PTHR11102">
    <property type="entry name" value="SEL-1-LIKE PROTEIN"/>
    <property type="match status" value="1"/>
</dbReference>
<dbReference type="EMBL" id="CYZI01000023">
    <property type="protein sequence ID" value="CUO92711.1"/>
    <property type="molecule type" value="Genomic_DNA"/>
</dbReference>
<evidence type="ECO:0000313" key="1">
    <source>
        <dbReference type="EMBL" id="CUO92711.1"/>
    </source>
</evidence>
<dbReference type="InterPro" id="IPR006597">
    <property type="entry name" value="Sel1-like"/>
</dbReference>
<dbReference type="InterPro" id="IPR050767">
    <property type="entry name" value="Sel1_AlgK"/>
</dbReference>
<dbReference type="InterPro" id="IPR011990">
    <property type="entry name" value="TPR-like_helical_dom_sf"/>
</dbReference>
<name>A0A174J227_PHOVU</name>
<accession>A0A174J227</accession>
<dbReference type="Proteomes" id="UP000095333">
    <property type="component" value="Unassembled WGS sequence"/>
</dbReference>
<dbReference type="Pfam" id="PF08238">
    <property type="entry name" value="Sel1"/>
    <property type="match status" value="6"/>
</dbReference>
<organism evidence="1 2">
    <name type="scientific">Phocaeicola vulgatus</name>
    <name type="common">Bacteroides vulgatus</name>
    <dbReference type="NCBI Taxonomy" id="821"/>
    <lineage>
        <taxon>Bacteria</taxon>
        <taxon>Pseudomonadati</taxon>
        <taxon>Bacteroidota</taxon>
        <taxon>Bacteroidia</taxon>
        <taxon>Bacteroidales</taxon>
        <taxon>Bacteroidaceae</taxon>
        <taxon>Phocaeicola</taxon>
    </lineage>
</organism>
<dbReference type="InterPro" id="IPR025409">
    <property type="entry name" value="DUF4303"/>
</dbReference>
<protein>
    <submittedName>
        <fullName evidence="1">Sel1 repeat</fullName>
    </submittedName>
</protein>
<evidence type="ECO:0000313" key="2">
    <source>
        <dbReference type="Proteomes" id="UP000095333"/>
    </source>
</evidence>
<proteinExistence type="predicted"/>
<dbReference type="SUPFAM" id="SSF81901">
    <property type="entry name" value="HCP-like"/>
    <property type="match status" value="1"/>
</dbReference>
<gene>
    <name evidence="1" type="ORF">ERS852457_03091</name>
</gene>
<dbReference type="PANTHER" id="PTHR11102:SF160">
    <property type="entry name" value="ERAD-ASSOCIATED E3 UBIQUITIN-PROTEIN LIGASE COMPONENT HRD3"/>
    <property type="match status" value="1"/>
</dbReference>